<organism evidence="3 4">
    <name type="scientific">Vanilla planifolia</name>
    <name type="common">Vanilla</name>
    <dbReference type="NCBI Taxonomy" id="51239"/>
    <lineage>
        <taxon>Eukaryota</taxon>
        <taxon>Viridiplantae</taxon>
        <taxon>Streptophyta</taxon>
        <taxon>Embryophyta</taxon>
        <taxon>Tracheophyta</taxon>
        <taxon>Spermatophyta</taxon>
        <taxon>Magnoliopsida</taxon>
        <taxon>Liliopsida</taxon>
        <taxon>Asparagales</taxon>
        <taxon>Orchidaceae</taxon>
        <taxon>Vanilloideae</taxon>
        <taxon>Vanilleae</taxon>
        <taxon>Vanilla</taxon>
    </lineage>
</organism>
<evidence type="ECO:0000313" key="4">
    <source>
        <dbReference type="Proteomes" id="UP000639772"/>
    </source>
</evidence>
<dbReference type="PANTHER" id="PTHR37385">
    <property type="entry name" value="PROTEIN LOW PSII ACCUMULATION 2, CHLOROPLASTIC"/>
    <property type="match status" value="1"/>
</dbReference>
<gene>
    <name evidence="3" type="ORF">HPP92_001859</name>
</gene>
<name>A0A835VK23_VANPL</name>
<proteinExistence type="predicted"/>
<accession>A0A835VK23</accession>
<evidence type="ECO:0008006" key="5">
    <source>
        <dbReference type="Google" id="ProtNLM"/>
    </source>
</evidence>
<dbReference type="OrthoDB" id="568307at2759"/>
<evidence type="ECO:0000256" key="2">
    <source>
        <dbReference type="SAM" id="Phobius"/>
    </source>
</evidence>
<evidence type="ECO:0000313" key="3">
    <source>
        <dbReference type="EMBL" id="KAG0501787.1"/>
    </source>
</evidence>
<dbReference type="GO" id="GO:0009507">
    <property type="term" value="C:chloroplast"/>
    <property type="evidence" value="ECO:0007669"/>
    <property type="project" value="TreeGrafter"/>
</dbReference>
<dbReference type="InterPro" id="IPR038789">
    <property type="entry name" value="LPA2-like"/>
</dbReference>
<feature type="compositionally biased region" description="Low complexity" evidence="1">
    <location>
        <begin position="81"/>
        <end position="95"/>
    </location>
</feature>
<keyword evidence="2" id="KW-0472">Membrane</keyword>
<dbReference type="Proteomes" id="UP000639772">
    <property type="component" value="Chromosome 1"/>
</dbReference>
<feature type="transmembrane region" description="Helical" evidence="2">
    <location>
        <begin position="160"/>
        <end position="184"/>
    </location>
</feature>
<protein>
    <recommendedName>
        <fullName evidence="5">Protein LOW PSII ACCUMULATION 2, chloroplastic</fullName>
    </recommendedName>
</protein>
<feature type="transmembrane region" description="Helical" evidence="2">
    <location>
        <begin position="196"/>
        <end position="218"/>
    </location>
</feature>
<keyword evidence="2" id="KW-0812">Transmembrane</keyword>
<dbReference type="AlphaFoldDB" id="A0A835VK23"/>
<feature type="region of interest" description="Disordered" evidence="1">
    <location>
        <begin position="63"/>
        <end position="127"/>
    </location>
</feature>
<keyword evidence="2" id="KW-1133">Transmembrane helix</keyword>
<dbReference type="PANTHER" id="PTHR37385:SF2">
    <property type="entry name" value="PROTEIN LPA2"/>
    <property type="match status" value="1"/>
</dbReference>
<dbReference type="EMBL" id="JADCNM010000001">
    <property type="protein sequence ID" value="KAG0501787.1"/>
    <property type="molecule type" value="Genomic_DNA"/>
</dbReference>
<feature type="transmembrane region" description="Helical" evidence="2">
    <location>
        <begin position="15"/>
        <end position="33"/>
    </location>
</feature>
<evidence type="ECO:0000256" key="1">
    <source>
        <dbReference type="SAM" id="MobiDB-lite"/>
    </source>
</evidence>
<feature type="non-terminal residue" evidence="3">
    <location>
        <position position="1"/>
    </location>
</feature>
<reference evidence="3 4" key="1">
    <citation type="journal article" date="2020" name="Nat. Food">
        <title>A phased Vanilla planifolia genome enables genetic improvement of flavour and production.</title>
        <authorList>
            <person name="Hasing T."/>
            <person name="Tang H."/>
            <person name="Brym M."/>
            <person name="Khazi F."/>
            <person name="Huang T."/>
            <person name="Chambers A.H."/>
        </authorList>
    </citation>
    <scope>NUCLEOTIDE SEQUENCE [LARGE SCALE GENOMIC DNA]</scope>
    <source>
        <tissue evidence="3">Leaf</tissue>
    </source>
</reference>
<sequence>AKQCRSGYKEKTCGALHLCSAFILISPALFLSLRPKRYLNITSLSVSSPISSLPISSSASSRRTSLIVRSKTPEGESVLNSEGSSACDSAPSSPSLPEKPSGSGTGFGAAGTAVSTKTKRKGKGRSNVVRRSPIEKIGIFSTSGESKSSSPGQQGASEGAFLLAWLGLGLLILIEGVALSVSGFLPEQWDNFISKYLYPSFTPTVVVFFGGTVAYGVLKYLQSDKANK</sequence>
<comment type="caution">
    <text evidence="3">The sequence shown here is derived from an EMBL/GenBank/DDBJ whole genome shotgun (WGS) entry which is preliminary data.</text>
</comment>